<feature type="transmembrane region" description="Helical" evidence="1">
    <location>
        <begin position="12"/>
        <end position="33"/>
    </location>
</feature>
<sequence>MAYSLGIISLKLLDLFLLTVYYFTTGLYISAVIDWIAGPFDEQTESKKSTLRLFVESVLYTFALIVIFYIVRNLISRIPFPFEGLYGFKHERVKEREGDVIFVFILFLYQEYYVNKLTYLYDRITKAVNLTD</sequence>
<keyword evidence="1" id="KW-1133">Transmembrane helix</keyword>
<evidence type="ECO:0000256" key="1">
    <source>
        <dbReference type="SAM" id="Phobius"/>
    </source>
</evidence>
<dbReference type="EMBL" id="MN740759">
    <property type="protein sequence ID" value="QHS81691.1"/>
    <property type="molecule type" value="Genomic_DNA"/>
</dbReference>
<evidence type="ECO:0000313" key="2">
    <source>
        <dbReference type="EMBL" id="QHS81691.1"/>
    </source>
</evidence>
<proteinExistence type="predicted"/>
<dbReference type="AlphaFoldDB" id="A0A6C0AQT7"/>
<keyword evidence="1" id="KW-0472">Membrane</keyword>
<protein>
    <submittedName>
        <fullName evidence="2">Uncharacterized protein</fullName>
    </submittedName>
</protein>
<feature type="transmembrane region" description="Helical" evidence="1">
    <location>
        <begin position="53"/>
        <end position="71"/>
    </location>
</feature>
<organism evidence="2">
    <name type="scientific">viral metagenome</name>
    <dbReference type="NCBI Taxonomy" id="1070528"/>
    <lineage>
        <taxon>unclassified sequences</taxon>
        <taxon>metagenomes</taxon>
        <taxon>organismal metagenomes</taxon>
    </lineage>
</organism>
<accession>A0A6C0AQT7</accession>
<reference evidence="2" key="1">
    <citation type="journal article" date="2020" name="Nature">
        <title>Giant virus diversity and host interactions through global metagenomics.</title>
        <authorList>
            <person name="Schulz F."/>
            <person name="Roux S."/>
            <person name="Paez-Espino D."/>
            <person name="Jungbluth S."/>
            <person name="Walsh D.A."/>
            <person name="Denef V.J."/>
            <person name="McMahon K.D."/>
            <person name="Konstantinidis K.T."/>
            <person name="Eloe-Fadrosh E.A."/>
            <person name="Kyrpides N.C."/>
            <person name="Woyke T."/>
        </authorList>
    </citation>
    <scope>NUCLEOTIDE SEQUENCE</scope>
    <source>
        <strain evidence="2">GVMAG-S-1101164-72</strain>
    </source>
</reference>
<name>A0A6C0AQT7_9ZZZZ</name>
<keyword evidence="1" id="KW-0812">Transmembrane</keyword>